<name>A0A543FS88_9PSEU</name>
<feature type="region of interest" description="Disordered" evidence="1">
    <location>
        <begin position="1"/>
        <end position="20"/>
    </location>
</feature>
<reference evidence="2 3" key="1">
    <citation type="submission" date="2019-06" db="EMBL/GenBank/DDBJ databases">
        <title>Sequencing the genomes of 1000 actinobacteria strains.</title>
        <authorList>
            <person name="Klenk H.-P."/>
        </authorList>
    </citation>
    <scope>NUCLEOTIDE SEQUENCE [LARGE SCALE GENOMIC DNA]</scope>
    <source>
        <strain evidence="2 3">DSM 45511</strain>
    </source>
</reference>
<sequence length="46" mass="4866">MKRILELQSTGSAGPGHADNTPFSTISVSLPCPNSSLSIHVCWPMP</sequence>
<keyword evidence="3" id="KW-1185">Reference proteome</keyword>
<protein>
    <submittedName>
        <fullName evidence="2">Uncharacterized protein</fullName>
    </submittedName>
</protein>
<accession>A0A543FS88</accession>
<evidence type="ECO:0000313" key="2">
    <source>
        <dbReference type="EMBL" id="TQM36707.1"/>
    </source>
</evidence>
<organism evidence="2 3">
    <name type="scientific">Pseudonocardia cypriaca</name>
    <dbReference type="NCBI Taxonomy" id="882449"/>
    <lineage>
        <taxon>Bacteria</taxon>
        <taxon>Bacillati</taxon>
        <taxon>Actinomycetota</taxon>
        <taxon>Actinomycetes</taxon>
        <taxon>Pseudonocardiales</taxon>
        <taxon>Pseudonocardiaceae</taxon>
        <taxon>Pseudonocardia</taxon>
    </lineage>
</organism>
<comment type="caution">
    <text evidence="2">The sequence shown here is derived from an EMBL/GenBank/DDBJ whole genome shotgun (WGS) entry which is preliminary data.</text>
</comment>
<dbReference type="AlphaFoldDB" id="A0A543FS88"/>
<dbReference type="EMBL" id="VFPH01000002">
    <property type="protein sequence ID" value="TQM36707.1"/>
    <property type="molecule type" value="Genomic_DNA"/>
</dbReference>
<evidence type="ECO:0000256" key="1">
    <source>
        <dbReference type="SAM" id="MobiDB-lite"/>
    </source>
</evidence>
<gene>
    <name evidence="2" type="ORF">FB388_3892</name>
</gene>
<dbReference type="Proteomes" id="UP000319818">
    <property type="component" value="Unassembled WGS sequence"/>
</dbReference>
<evidence type="ECO:0000313" key="3">
    <source>
        <dbReference type="Proteomes" id="UP000319818"/>
    </source>
</evidence>
<proteinExistence type="predicted"/>